<evidence type="ECO:0000313" key="2">
    <source>
        <dbReference type="Proteomes" id="UP001597119"/>
    </source>
</evidence>
<comment type="caution">
    <text evidence="1">The sequence shown here is derived from an EMBL/GenBank/DDBJ whole genome shotgun (WGS) entry which is preliminary data.</text>
</comment>
<dbReference type="EMBL" id="JBHUDJ010000001">
    <property type="protein sequence ID" value="MFD1585569.1"/>
    <property type="molecule type" value="Genomic_DNA"/>
</dbReference>
<protein>
    <recommendedName>
        <fullName evidence="3">Halobacterial output domain-containing protein</fullName>
    </recommendedName>
</protein>
<dbReference type="AlphaFoldDB" id="A0ABD6C6Y8"/>
<dbReference type="RefSeq" id="WP_247377546.1">
    <property type="nucleotide sequence ID" value="NZ_JALLGV010000003.1"/>
</dbReference>
<gene>
    <name evidence="1" type="ORF">ACFR9U_01135</name>
</gene>
<keyword evidence="2" id="KW-1185">Reference proteome</keyword>
<evidence type="ECO:0008006" key="3">
    <source>
        <dbReference type="Google" id="ProtNLM"/>
    </source>
</evidence>
<accession>A0ABD6C6Y8</accession>
<sequence length="107" mass="11777">MEQPAGGTCLPDGGADQVQLAEWETVVDHLDEFCQGGKFTVTDDRVICEFPNAKVVVTRDGTVETGMPLHAFERDGVETLLFDHDRGELTVAIDGDGGRLRYTFHRP</sequence>
<organism evidence="1 2">
    <name type="scientific">Halorientalis brevis</name>
    <dbReference type="NCBI Taxonomy" id="1126241"/>
    <lineage>
        <taxon>Archaea</taxon>
        <taxon>Methanobacteriati</taxon>
        <taxon>Methanobacteriota</taxon>
        <taxon>Stenosarchaea group</taxon>
        <taxon>Halobacteria</taxon>
        <taxon>Halobacteriales</taxon>
        <taxon>Haloarculaceae</taxon>
        <taxon>Halorientalis</taxon>
    </lineage>
</organism>
<evidence type="ECO:0000313" key="1">
    <source>
        <dbReference type="EMBL" id="MFD1585569.1"/>
    </source>
</evidence>
<name>A0ABD6C6Y8_9EURY</name>
<proteinExistence type="predicted"/>
<dbReference type="Proteomes" id="UP001597119">
    <property type="component" value="Unassembled WGS sequence"/>
</dbReference>
<reference evidence="1 2" key="1">
    <citation type="journal article" date="2019" name="Int. J. Syst. Evol. Microbiol.">
        <title>The Global Catalogue of Microorganisms (GCM) 10K type strain sequencing project: providing services to taxonomists for standard genome sequencing and annotation.</title>
        <authorList>
            <consortium name="The Broad Institute Genomics Platform"/>
            <consortium name="The Broad Institute Genome Sequencing Center for Infectious Disease"/>
            <person name="Wu L."/>
            <person name="Ma J."/>
        </authorList>
    </citation>
    <scope>NUCLEOTIDE SEQUENCE [LARGE SCALE GENOMIC DNA]</scope>
    <source>
        <strain evidence="1 2">CGMCC 1.12125</strain>
    </source>
</reference>